<dbReference type="InterPro" id="IPR010187">
    <property type="entry name" value="Various_sel_PB"/>
</dbReference>
<accession>A0ABP9X2C4</accession>
<evidence type="ECO:0000313" key="3">
    <source>
        <dbReference type="EMBL" id="GAA5529562.1"/>
    </source>
</evidence>
<keyword evidence="4" id="KW-1185">Reference proteome</keyword>
<dbReference type="RefSeq" id="WP_345723171.1">
    <property type="nucleotide sequence ID" value="NZ_BAABRU010000012.1"/>
</dbReference>
<evidence type="ECO:0000256" key="2">
    <source>
        <dbReference type="ARBA" id="ARBA00023002"/>
    </source>
</evidence>
<keyword evidence="2" id="KW-0560">Oxidoreductase</keyword>
<proteinExistence type="predicted"/>
<name>A0ABP9X2C4_9CHLR</name>
<evidence type="ECO:0000313" key="4">
    <source>
        <dbReference type="Proteomes" id="UP001428290"/>
    </source>
</evidence>
<protein>
    <recommendedName>
        <fullName evidence="5">Selenoprotein B glycine/betaine/sarcosine/D-proline reductase</fullName>
    </recommendedName>
</protein>
<keyword evidence="1" id="KW-0712">Selenocysteine</keyword>
<comment type="caution">
    <text evidence="3">The sequence shown here is derived from an EMBL/GenBank/DDBJ whole genome shotgun (WGS) entry which is preliminary data.</text>
</comment>
<sequence length="169" mass="18849">MRRAFNQLGAWLYRAMPGLGQRWAKRFQVQSVAAQIPWTPLRGTLAQQRISLITTGGVHLRTDPAFDMHDPHGDPSFRLIPATASPNDLMITHDYYDHRDADRDLNIVLPISHFQQLAARGTIQSLGPCYSFMGHITDEHIETLIKQTAPTVARNLREAGVTAAVLTPA</sequence>
<organism evidence="3 4">
    <name type="scientific">Herpetosiphon gulosus</name>
    <dbReference type="NCBI Taxonomy" id="1973496"/>
    <lineage>
        <taxon>Bacteria</taxon>
        <taxon>Bacillati</taxon>
        <taxon>Chloroflexota</taxon>
        <taxon>Chloroflexia</taxon>
        <taxon>Herpetosiphonales</taxon>
        <taxon>Herpetosiphonaceae</taxon>
        <taxon>Herpetosiphon</taxon>
    </lineage>
</organism>
<evidence type="ECO:0000256" key="1">
    <source>
        <dbReference type="ARBA" id="ARBA00022933"/>
    </source>
</evidence>
<dbReference type="Proteomes" id="UP001428290">
    <property type="component" value="Unassembled WGS sequence"/>
</dbReference>
<reference evidence="3 4" key="1">
    <citation type="submission" date="2024-02" db="EMBL/GenBank/DDBJ databases">
        <title>Herpetosiphon gulosus NBRC 112829.</title>
        <authorList>
            <person name="Ichikawa N."/>
            <person name="Katano-Makiyama Y."/>
            <person name="Hidaka K."/>
        </authorList>
    </citation>
    <scope>NUCLEOTIDE SEQUENCE [LARGE SCALE GENOMIC DNA]</scope>
    <source>
        <strain evidence="3 4">NBRC 112829</strain>
    </source>
</reference>
<dbReference type="Pfam" id="PF07355">
    <property type="entry name" value="GRDB"/>
    <property type="match status" value="1"/>
</dbReference>
<evidence type="ECO:0008006" key="5">
    <source>
        <dbReference type="Google" id="ProtNLM"/>
    </source>
</evidence>
<dbReference type="EMBL" id="BAABRU010000012">
    <property type="protein sequence ID" value="GAA5529562.1"/>
    <property type="molecule type" value="Genomic_DNA"/>
</dbReference>
<gene>
    <name evidence="3" type="ORF">Hgul01_03373</name>
</gene>